<gene>
    <name evidence="2" type="ORF">DMENIID0003_01230</name>
</gene>
<feature type="compositionally biased region" description="Basic and acidic residues" evidence="1">
    <location>
        <begin position="23"/>
        <end position="32"/>
    </location>
</feature>
<dbReference type="CDD" id="cd14737">
    <property type="entry name" value="PAAR_1"/>
    <property type="match status" value="1"/>
</dbReference>
<name>A0AAT9GBE2_9RICK</name>
<dbReference type="InterPro" id="IPR008727">
    <property type="entry name" value="PAAR_motif"/>
</dbReference>
<evidence type="ECO:0000313" key="2">
    <source>
        <dbReference type="EMBL" id="BFD47049.1"/>
    </source>
</evidence>
<feature type="region of interest" description="Disordered" evidence="1">
    <location>
        <begin position="1"/>
        <end position="48"/>
    </location>
</feature>
<sequence>MIGDIDHTSQTSELSGYESGCEDESRREEETRGSLLGQKRLSESDKDLSLAKQGKVVRFGDMCNQHGDYLQSPGIGGSSNVFVNGRPVHRQGDEWSQHASTDPYKSPHISQFLLEGSDSVFVNGKAIARTGDLISCGAVAEQGSNDVFAG</sequence>
<dbReference type="Gene3D" id="2.60.200.60">
    <property type="match status" value="1"/>
</dbReference>
<dbReference type="EMBL" id="AP029172">
    <property type="protein sequence ID" value="BFD47049.1"/>
    <property type="molecule type" value="Genomic_DNA"/>
</dbReference>
<dbReference type="AlphaFoldDB" id="A0AAT9GBE2"/>
<organism evidence="2">
    <name type="scientific">Wolbachia endosymbiont of Sergentomyia squamirostris</name>
    <dbReference type="NCBI Taxonomy" id="3113640"/>
    <lineage>
        <taxon>Bacteria</taxon>
        <taxon>Pseudomonadati</taxon>
        <taxon>Pseudomonadota</taxon>
        <taxon>Alphaproteobacteria</taxon>
        <taxon>Rickettsiales</taxon>
        <taxon>Anaplasmataceae</taxon>
        <taxon>Wolbachieae</taxon>
        <taxon>Wolbachia</taxon>
    </lineage>
</organism>
<accession>A0AAT9GBE2</accession>
<dbReference type="Pfam" id="PF05488">
    <property type="entry name" value="PAAR_motif"/>
    <property type="match status" value="1"/>
</dbReference>
<evidence type="ECO:0000256" key="1">
    <source>
        <dbReference type="SAM" id="MobiDB-lite"/>
    </source>
</evidence>
<reference evidence="2" key="1">
    <citation type="submission" date="2024-01" db="EMBL/GenBank/DDBJ databases">
        <title>Sequencing the genomes of a sandfly, Sergentomyia squamirostris, and its two endosymbionts.</title>
        <authorList>
            <person name="Itokawa K."/>
            <person name="Sanjoba C."/>
        </authorList>
    </citation>
    <scope>NUCLEOTIDE SEQUENCE</scope>
    <source>
        <strain evidence="2">WSSQ</strain>
    </source>
</reference>
<proteinExistence type="predicted"/>
<protein>
    <submittedName>
        <fullName evidence="2">Uncharacterized protein</fullName>
    </submittedName>
</protein>